<dbReference type="Pfam" id="PF01522">
    <property type="entry name" value="Polysacc_deac_1"/>
    <property type="match status" value="1"/>
</dbReference>
<dbReference type="CDD" id="cd10917">
    <property type="entry name" value="CE4_NodB_like_6s_7s"/>
    <property type="match status" value="1"/>
</dbReference>
<dbReference type="Proteomes" id="UP000654482">
    <property type="component" value="Unassembled WGS sequence"/>
</dbReference>
<reference evidence="4" key="1">
    <citation type="submission" date="2020-10" db="EMBL/GenBank/DDBJ databases">
        <authorList>
            <person name="Castelo-Branco R."/>
            <person name="Eusebio N."/>
            <person name="Adriana R."/>
            <person name="Vieira A."/>
            <person name="Brugerolle De Fraissinette N."/>
            <person name="Rezende De Castro R."/>
            <person name="Schneider M.P."/>
            <person name="Vasconcelos V."/>
            <person name="Leao P.N."/>
        </authorList>
    </citation>
    <scope>NUCLEOTIDE SEQUENCE</scope>
    <source>
        <strain evidence="4">LEGE 07157</strain>
    </source>
</reference>
<accession>A0A8J7JCS5</accession>
<protein>
    <submittedName>
        <fullName evidence="4">Polysaccharide deacetylase family protein</fullName>
    </submittedName>
</protein>
<name>A0A8J7JCS5_9CYAN</name>
<feature type="domain" description="NodB homology" evidence="3">
    <location>
        <begin position="106"/>
        <end position="284"/>
    </location>
</feature>
<dbReference type="PANTHER" id="PTHR10587">
    <property type="entry name" value="GLYCOSYL TRANSFERASE-RELATED"/>
    <property type="match status" value="1"/>
</dbReference>
<dbReference type="InterPro" id="IPR011330">
    <property type="entry name" value="Glyco_hydro/deAcase_b/a-brl"/>
</dbReference>
<keyword evidence="2" id="KW-0378">Hydrolase</keyword>
<evidence type="ECO:0000313" key="4">
    <source>
        <dbReference type="EMBL" id="MBE9117850.1"/>
    </source>
</evidence>
<dbReference type="GO" id="GO:0016810">
    <property type="term" value="F:hydrolase activity, acting on carbon-nitrogen (but not peptide) bonds"/>
    <property type="evidence" value="ECO:0007669"/>
    <property type="project" value="InterPro"/>
</dbReference>
<dbReference type="SUPFAM" id="SSF88713">
    <property type="entry name" value="Glycoside hydrolase/deacetylase"/>
    <property type="match status" value="1"/>
</dbReference>
<dbReference type="InterPro" id="IPR050248">
    <property type="entry name" value="Polysacc_deacetylase_ArnD"/>
</dbReference>
<sequence length="300" mass="33315">MIWQRRTLFAIAIAAASFTFGLLIPALKGNSPKTANGIQIKLDLNNQDPDPIQAKSLALSDAKVFQNLVANLERLEQEQKRIYDFSLPQAFQGKTIKSVQVPAERKVIALTFDDGPWPGTTNDILYILKKNNIKATFFFLGRNVQNFPELAKIVVNHGHVLANHTWSHPYRQHSEAAAASEINRTTEIIYKLTGAKSVLFRPPGGYLTNGLATYAAKQNQSVVMWSADSQDYRTSSANMVRNVLRDASPGGIVLMHDGGGDRRKTVNALPVIIDKLKAQGYEFVTVPELMEMQKQPVANR</sequence>
<evidence type="ECO:0000256" key="2">
    <source>
        <dbReference type="ARBA" id="ARBA00022801"/>
    </source>
</evidence>
<organism evidence="4 5">
    <name type="scientific">Lusitaniella coriacea LEGE 07157</name>
    <dbReference type="NCBI Taxonomy" id="945747"/>
    <lineage>
        <taxon>Bacteria</taxon>
        <taxon>Bacillati</taxon>
        <taxon>Cyanobacteriota</taxon>
        <taxon>Cyanophyceae</taxon>
        <taxon>Spirulinales</taxon>
        <taxon>Lusitaniellaceae</taxon>
        <taxon>Lusitaniella</taxon>
    </lineage>
</organism>
<dbReference type="GO" id="GO:0016020">
    <property type="term" value="C:membrane"/>
    <property type="evidence" value="ECO:0007669"/>
    <property type="project" value="TreeGrafter"/>
</dbReference>
<evidence type="ECO:0000313" key="5">
    <source>
        <dbReference type="Proteomes" id="UP000654482"/>
    </source>
</evidence>
<dbReference type="InterPro" id="IPR002509">
    <property type="entry name" value="NODB_dom"/>
</dbReference>
<keyword evidence="5" id="KW-1185">Reference proteome</keyword>
<keyword evidence="1" id="KW-0479">Metal-binding</keyword>
<dbReference type="EMBL" id="JADEWZ010000032">
    <property type="protein sequence ID" value="MBE9117850.1"/>
    <property type="molecule type" value="Genomic_DNA"/>
</dbReference>
<gene>
    <name evidence="4" type="ORF">IQ249_18275</name>
</gene>
<dbReference type="PANTHER" id="PTHR10587:SF133">
    <property type="entry name" value="CHITIN DEACETYLASE 1-RELATED"/>
    <property type="match status" value="1"/>
</dbReference>
<comment type="caution">
    <text evidence="4">The sequence shown here is derived from an EMBL/GenBank/DDBJ whole genome shotgun (WGS) entry which is preliminary data.</text>
</comment>
<dbReference type="PROSITE" id="PS51677">
    <property type="entry name" value="NODB"/>
    <property type="match status" value="1"/>
</dbReference>
<evidence type="ECO:0000259" key="3">
    <source>
        <dbReference type="PROSITE" id="PS51677"/>
    </source>
</evidence>
<dbReference type="AlphaFoldDB" id="A0A8J7JCS5"/>
<dbReference type="GO" id="GO:0005975">
    <property type="term" value="P:carbohydrate metabolic process"/>
    <property type="evidence" value="ECO:0007669"/>
    <property type="project" value="InterPro"/>
</dbReference>
<proteinExistence type="predicted"/>
<evidence type="ECO:0000256" key="1">
    <source>
        <dbReference type="ARBA" id="ARBA00022723"/>
    </source>
</evidence>
<dbReference type="GO" id="GO:0046872">
    <property type="term" value="F:metal ion binding"/>
    <property type="evidence" value="ECO:0007669"/>
    <property type="project" value="UniProtKB-KW"/>
</dbReference>
<dbReference type="Gene3D" id="3.20.20.370">
    <property type="entry name" value="Glycoside hydrolase/deacetylase"/>
    <property type="match status" value="1"/>
</dbReference>